<evidence type="ECO:0000313" key="10">
    <source>
        <dbReference type="EMBL" id="KAG5460279.1"/>
    </source>
</evidence>
<proteinExistence type="inferred from homology"/>
<name>A0A8H7ZW33_9FUNG</name>
<dbReference type="GO" id="GO:0016020">
    <property type="term" value="C:membrane"/>
    <property type="evidence" value="ECO:0007669"/>
    <property type="project" value="UniProtKB-SubCell"/>
</dbReference>
<protein>
    <submittedName>
        <fullName evidence="10">OPT oligopeptide transporter protein-domain-containing protein</fullName>
    </submittedName>
</protein>
<dbReference type="EMBL" id="JAEFCI010005456">
    <property type="protein sequence ID" value="KAG5460279.1"/>
    <property type="molecule type" value="Genomic_DNA"/>
</dbReference>
<feature type="transmembrane region" description="Helical" evidence="9">
    <location>
        <begin position="256"/>
        <end position="276"/>
    </location>
</feature>
<dbReference type="GO" id="GO:0015031">
    <property type="term" value="P:protein transport"/>
    <property type="evidence" value="ECO:0007669"/>
    <property type="project" value="UniProtKB-KW"/>
</dbReference>
<dbReference type="Pfam" id="PF03169">
    <property type="entry name" value="OPT"/>
    <property type="match status" value="2"/>
</dbReference>
<dbReference type="Proteomes" id="UP000673691">
    <property type="component" value="Unassembled WGS sequence"/>
</dbReference>
<sequence>MNIAAVIAHCFLWHGSTIVKETKAMLRGAGRGGDDIHNQLMRAYPEVSEYVYLGLLMVFTVIMCLVGTFTPFTLPIWAVLLAVAIAAVFMLPTGIIIAITGQGIYLNVFTEFIIGLIIPGQTGTEVHRPCQMRPLSYAETKLMLITQLYGTTVGAIISTVVCYNIIVDEDWLKDLNNEDSAWNGINFRIFTNAGAIWGAIGPARFFSGHYTKLFYSFLIGPLLCLIPYFGNKMRPSRLWKYCNIPLLTMPLGGAGMPQNMIVMSFVTAFVFQYWLFRHRYDWYSKYNYVLAAALDTGTAIAVLVTSQLAGYIVPPIWSGNPLAVTPDYYCYTPGRMCAGKAYCSKFNDP</sequence>
<organism evidence="10 11">
    <name type="scientific">Olpidium bornovanus</name>
    <dbReference type="NCBI Taxonomy" id="278681"/>
    <lineage>
        <taxon>Eukaryota</taxon>
        <taxon>Fungi</taxon>
        <taxon>Fungi incertae sedis</taxon>
        <taxon>Olpidiomycota</taxon>
        <taxon>Olpidiomycotina</taxon>
        <taxon>Olpidiomycetes</taxon>
        <taxon>Olpidiales</taxon>
        <taxon>Olpidiaceae</taxon>
        <taxon>Olpidium</taxon>
    </lineage>
</organism>
<evidence type="ECO:0000256" key="5">
    <source>
        <dbReference type="ARBA" id="ARBA00022856"/>
    </source>
</evidence>
<evidence type="ECO:0000256" key="6">
    <source>
        <dbReference type="ARBA" id="ARBA00022927"/>
    </source>
</evidence>
<comment type="caution">
    <text evidence="10">The sequence shown here is derived from an EMBL/GenBank/DDBJ whole genome shotgun (WGS) entry which is preliminary data.</text>
</comment>
<dbReference type="InterPro" id="IPR004813">
    <property type="entry name" value="OPT"/>
</dbReference>
<comment type="similarity">
    <text evidence="2">Belongs to the oligopeptide OPT transporter family.</text>
</comment>
<dbReference type="GO" id="GO:0035673">
    <property type="term" value="F:oligopeptide transmembrane transporter activity"/>
    <property type="evidence" value="ECO:0007669"/>
    <property type="project" value="InterPro"/>
</dbReference>
<keyword evidence="11" id="KW-1185">Reference proteome</keyword>
<feature type="transmembrane region" description="Helical" evidence="9">
    <location>
        <begin position="213"/>
        <end position="230"/>
    </location>
</feature>
<dbReference type="InterPro" id="IPR004648">
    <property type="entry name" value="Oligpept_transpt"/>
</dbReference>
<feature type="transmembrane region" description="Helical" evidence="9">
    <location>
        <begin position="288"/>
        <end position="313"/>
    </location>
</feature>
<feature type="transmembrane region" description="Helical" evidence="9">
    <location>
        <begin position="76"/>
        <end position="99"/>
    </location>
</feature>
<dbReference type="PANTHER" id="PTHR22601">
    <property type="entry name" value="ISP4 LIKE PROTEIN"/>
    <property type="match status" value="1"/>
</dbReference>
<evidence type="ECO:0000256" key="2">
    <source>
        <dbReference type="ARBA" id="ARBA00008807"/>
    </source>
</evidence>
<comment type="subcellular location">
    <subcellularLocation>
        <location evidence="1">Membrane</location>
        <topology evidence="1">Multi-pass membrane protein</topology>
    </subcellularLocation>
</comment>
<keyword evidence="6" id="KW-0653">Protein transport</keyword>
<evidence type="ECO:0000256" key="7">
    <source>
        <dbReference type="ARBA" id="ARBA00022989"/>
    </source>
</evidence>
<accession>A0A8H7ZW33</accession>
<keyword evidence="5" id="KW-0571">Peptide transport</keyword>
<feature type="transmembrane region" description="Helical" evidence="9">
    <location>
        <begin position="142"/>
        <end position="167"/>
    </location>
</feature>
<keyword evidence="8 9" id="KW-0472">Membrane</keyword>
<evidence type="ECO:0000313" key="11">
    <source>
        <dbReference type="Proteomes" id="UP000673691"/>
    </source>
</evidence>
<evidence type="ECO:0000256" key="3">
    <source>
        <dbReference type="ARBA" id="ARBA00022448"/>
    </source>
</evidence>
<dbReference type="AlphaFoldDB" id="A0A8H7ZW33"/>
<evidence type="ECO:0000256" key="4">
    <source>
        <dbReference type="ARBA" id="ARBA00022692"/>
    </source>
</evidence>
<keyword evidence="4 9" id="KW-0812">Transmembrane</keyword>
<keyword evidence="3" id="KW-0813">Transport</keyword>
<reference evidence="10 11" key="1">
    <citation type="journal article" name="Sci. Rep.">
        <title>Genome-scale phylogenetic analyses confirm Olpidium as the closest living zoosporic fungus to the non-flagellated, terrestrial fungi.</title>
        <authorList>
            <person name="Chang Y."/>
            <person name="Rochon D."/>
            <person name="Sekimoto S."/>
            <person name="Wang Y."/>
            <person name="Chovatia M."/>
            <person name="Sandor L."/>
            <person name="Salamov A."/>
            <person name="Grigoriev I.V."/>
            <person name="Stajich J.E."/>
            <person name="Spatafora J.W."/>
        </authorList>
    </citation>
    <scope>NUCLEOTIDE SEQUENCE [LARGE SCALE GENOMIC DNA]</scope>
    <source>
        <strain evidence="10">S191</strain>
    </source>
</reference>
<evidence type="ECO:0000256" key="1">
    <source>
        <dbReference type="ARBA" id="ARBA00004141"/>
    </source>
</evidence>
<evidence type="ECO:0000256" key="8">
    <source>
        <dbReference type="ARBA" id="ARBA00023136"/>
    </source>
</evidence>
<feature type="transmembrane region" description="Helical" evidence="9">
    <location>
        <begin position="50"/>
        <end position="70"/>
    </location>
</feature>
<evidence type="ECO:0000256" key="9">
    <source>
        <dbReference type="SAM" id="Phobius"/>
    </source>
</evidence>
<keyword evidence="7 9" id="KW-1133">Transmembrane helix</keyword>
<gene>
    <name evidence="10" type="ORF">BJ554DRAFT_7690</name>
</gene>
<dbReference type="OrthoDB" id="9986677at2759"/>